<dbReference type="OrthoDB" id="9807753at2"/>
<dbReference type="CDD" id="cd16321">
    <property type="entry name" value="MraZ_C"/>
    <property type="match status" value="1"/>
</dbReference>
<dbReference type="HOGENOM" id="CLU_107907_2_0_7"/>
<dbReference type="InterPro" id="IPR007159">
    <property type="entry name" value="SpoVT-AbrB_dom"/>
</dbReference>
<proteinExistence type="inferred from homology"/>
<feature type="domain" description="SpoVT-AbrB" evidence="8">
    <location>
        <begin position="89"/>
        <end position="132"/>
    </location>
</feature>
<dbReference type="Proteomes" id="UP000016587">
    <property type="component" value="Chromosome"/>
</dbReference>
<sequence length="157" mass="17620">MQSQLLFRGRLKRSLDPKHRLMLPSAFREVLASRPGRGGDGNTFMLTCYDGCLAGFPMADWQVFEASLASVQNASRKLRDFRRLIIGSAEELTLDAQGRVRLSDAHMVYAGIHKDVELVGQLEKFEIWSPELLARTLEQDFSDVAAELVDRGVDLPL</sequence>
<dbReference type="HAMAP" id="MF_01008">
    <property type="entry name" value="MraZ"/>
    <property type="match status" value="1"/>
</dbReference>
<comment type="subcellular location">
    <subcellularLocation>
        <location evidence="7">Cytoplasm</location>
        <location evidence="7">Nucleoid</location>
    </subcellularLocation>
</comment>
<evidence type="ECO:0000256" key="1">
    <source>
        <dbReference type="ARBA" id="ARBA00013860"/>
    </source>
</evidence>
<dbReference type="STRING" id="1121448.DGI_0354"/>
<dbReference type="eggNOG" id="COG2001">
    <property type="taxonomic scope" value="Bacteria"/>
</dbReference>
<gene>
    <name evidence="7" type="primary">mraZ</name>
    <name evidence="9" type="ORF">DGI_0354</name>
</gene>
<dbReference type="PANTHER" id="PTHR34701">
    <property type="entry name" value="TRANSCRIPTIONAL REGULATOR MRAZ"/>
    <property type="match status" value="1"/>
</dbReference>
<dbReference type="CDD" id="cd16320">
    <property type="entry name" value="MraZ_N"/>
    <property type="match status" value="1"/>
</dbReference>
<evidence type="ECO:0000313" key="10">
    <source>
        <dbReference type="Proteomes" id="UP000016587"/>
    </source>
</evidence>
<comment type="subunit">
    <text evidence="7">Forms oligomers.</text>
</comment>
<evidence type="ECO:0000256" key="7">
    <source>
        <dbReference type="HAMAP-Rule" id="MF_01008"/>
    </source>
</evidence>
<evidence type="ECO:0000256" key="5">
    <source>
        <dbReference type="ARBA" id="ARBA00023125"/>
    </source>
</evidence>
<dbReference type="EMBL" id="CP006585">
    <property type="protein sequence ID" value="AGW12277.1"/>
    <property type="molecule type" value="Genomic_DNA"/>
</dbReference>
<keyword evidence="5 7" id="KW-0238">DNA-binding</keyword>
<dbReference type="GO" id="GO:0051301">
    <property type="term" value="P:cell division"/>
    <property type="evidence" value="ECO:0007669"/>
    <property type="project" value="UniProtKB-KW"/>
</dbReference>
<dbReference type="GO" id="GO:0005737">
    <property type="term" value="C:cytoplasm"/>
    <property type="evidence" value="ECO:0007669"/>
    <property type="project" value="UniProtKB-UniRule"/>
</dbReference>
<dbReference type="InterPro" id="IPR020603">
    <property type="entry name" value="MraZ_dom"/>
</dbReference>
<keyword evidence="9" id="KW-0132">Cell division</keyword>
<name>T2G8P9_MEGG1</name>
<evidence type="ECO:0000313" key="9">
    <source>
        <dbReference type="EMBL" id="AGW12277.1"/>
    </source>
</evidence>
<dbReference type="GO" id="GO:2000143">
    <property type="term" value="P:negative regulation of DNA-templated transcription initiation"/>
    <property type="evidence" value="ECO:0007669"/>
    <property type="project" value="TreeGrafter"/>
</dbReference>
<evidence type="ECO:0000259" key="8">
    <source>
        <dbReference type="PROSITE" id="PS51740"/>
    </source>
</evidence>
<dbReference type="PANTHER" id="PTHR34701:SF1">
    <property type="entry name" value="TRANSCRIPTIONAL REGULATOR MRAZ"/>
    <property type="match status" value="1"/>
</dbReference>
<accession>T2G8P9</accession>
<dbReference type="InterPro" id="IPR038619">
    <property type="entry name" value="MraZ_sf"/>
</dbReference>
<dbReference type="Pfam" id="PF02381">
    <property type="entry name" value="MraZ"/>
    <property type="match status" value="2"/>
</dbReference>
<feature type="domain" description="SpoVT-AbrB" evidence="8">
    <location>
        <begin position="10"/>
        <end position="60"/>
    </location>
</feature>
<dbReference type="InterPro" id="IPR035642">
    <property type="entry name" value="MraZ_N"/>
</dbReference>
<dbReference type="GO" id="GO:0000976">
    <property type="term" value="F:transcription cis-regulatory region binding"/>
    <property type="evidence" value="ECO:0007669"/>
    <property type="project" value="TreeGrafter"/>
</dbReference>
<keyword evidence="6 7" id="KW-0804">Transcription</keyword>
<keyword evidence="10" id="KW-1185">Reference proteome</keyword>
<keyword evidence="3" id="KW-0677">Repeat</keyword>
<evidence type="ECO:0000256" key="6">
    <source>
        <dbReference type="ARBA" id="ARBA00023163"/>
    </source>
</evidence>
<reference evidence="10" key="2">
    <citation type="submission" date="2013-07" db="EMBL/GenBank/DDBJ databases">
        <authorList>
            <person name="Morais-Silva F.O."/>
            <person name="Rezende A.M."/>
            <person name="Pimentel C."/>
            <person name="Resende D.M."/>
            <person name="Santos C.I."/>
            <person name="Clemente C."/>
            <person name="de Oliveira L.M."/>
            <person name="da Silva S.M."/>
            <person name="Costa D.A."/>
            <person name="Varela-Raposo A."/>
            <person name="Horacio E.C.A."/>
            <person name="Matos M."/>
            <person name="Flores O."/>
            <person name="Ruiz J.C."/>
            <person name="Rodrigues-Pousada C."/>
        </authorList>
    </citation>
    <scope>NUCLEOTIDE SEQUENCE [LARGE SCALE GENOMIC DNA]</scope>
    <source>
        <strain evidence="10">ATCC 19364 / DSM 1382 / NCIMB 9332 / VKM B-1759</strain>
    </source>
</reference>
<dbReference type="InterPro" id="IPR037914">
    <property type="entry name" value="SpoVT-AbrB_sf"/>
</dbReference>
<keyword evidence="4 7" id="KW-0805">Transcription regulation</keyword>
<reference evidence="9 10" key="1">
    <citation type="journal article" date="2013" name="J. Bacteriol.">
        <title>Roles of HynAB and Ech, the only two hydrogenases found in the model sulfate reducer Desulfovibrio gigas.</title>
        <authorList>
            <person name="Morais-Silva F.O."/>
            <person name="Santos C.I."/>
            <person name="Rodrigues R."/>
            <person name="Pereira I.A."/>
            <person name="Rodrigues-Pousada C."/>
        </authorList>
    </citation>
    <scope>NUCLEOTIDE SEQUENCE [LARGE SCALE GENOMIC DNA]</scope>
    <source>
        <strain evidence="10">ATCC 19364 / DSM 1382 / NCIMB 9332 / VKM B-1759</strain>
    </source>
</reference>
<dbReference type="SUPFAM" id="SSF89447">
    <property type="entry name" value="AbrB/MazE/MraZ-like"/>
    <property type="match status" value="1"/>
</dbReference>
<dbReference type="KEGG" id="dgg:DGI_0354"/>
<dbReference type="GO" id="GO:0009295">
    <property type="term" value="C:nucleoid"/>
    <property type="evidence" value="ECO:0007669"/>
    <property type="project" value="UniProtKB-SubCell"/>
</dbReference>
<comment type="similarity">
    <text evidence="7">Belongs to the MraZ family.</text>
</comment>
<dbReference type="Gene3D" id="3.40.1550.20">
    <property type="entry name" value="Transcriptional regulator MraZ domain"/>
    <property type="match status" value="1"/>
</dbReference>
<dbReference type="InterPro" id="IPR035644">
    <property type="entry name" value="MraZ_C"/>
</dbReference>
<evidence type="ECO:0000256" key="2">
    <source>
        <dbReference type="ARBA" id="ARBA00022490"/>
    </source>
</evidence>
<dbReference type="GO" id="GO:0003700">
    <property type="term" value="F:DNA-binding transcription factor activity"/>
    <property type="evidence" value="ECO:0007669"/>
    <property type="project" value="UniProtKB-UniRule"/>
</dbReference>
<dbReference type="InterPro" id="IPR003444">
    <property type="entry name" value="MraZ"/>
</dbReference>
<organism evidence="9 10">
    <name type="scientific">Megalodesulfovibrio gigas (strain ATCC 19364 / DSM 1382 / NCIMB 9332 / VKM B-1759)</name>
    <name type="common">Desulfovibrio gigas</name>
    <dbReference type="NCBI Taxonomy" id="1121448"/>
    <lineage>
        <taxon>Bacteria</taxon>
        <taxon>Pseudomonadati</taxon>
        <taxon>Thermodesulfobacteriota</taxon>
        <taxon>Desulfovibrionia</taxon>
        <taxon>Desulfovibrionales</taxon>
        <taxon>Desulfovibrionaceae</taxon>
        <taxon>Megalodesulfovibrio</taxon>
    </lineage>
</organism>
<dbReference type="PROSITE" id="PS51740">
    <property type="entry name" value="SPOVT_ABRB"/>
    <property type="match status" value="2"/>
</dbReference>
<keyword evidence="9" id="KW-0131">Cell cycle</keyword>
<dbReference type="PATRIC" id="fig|1121448.10.peg.357"/>
<dbReference type="RefSeq" id="WP_021758896.1">
    <property type="nucleotide sequence ID" value="NC_022444.1"/>
</dbReference>
<keyword evidence="2 7" id="KW-0963">Cytoplasm</keyword>
<protein>
    <recommendedName>
        <fullName evidence="1 7">Transcriptional regulator MraZ</fullName>
    </recommendedName>
</protein>
<dbReference type="AlphaFoldDB" id="T2G8P9"/>
<evidence type="ECO:0000256" key="4">
    <source>
        <dbReference type="ARBA" id="ARBA00023015"/>
    </source>
</evidence>
<evidence type="ECO:0000256" key="3">
    <source>
        <dbReference type="ARBA" id="ARBA00022737"/>
    </source>
</evidence>